<dbReference type="EMBL" id="CP065959">
    <property type="protein sequence ID" value="QQC92384.1"/>
    <property type="molecule type" value="Genomic_DNA"/>
</dbReference>
<protein>
    <submittedName>
        <fullName evidence="1">Uncharacterized protein</fullName>
    </submittedName>
</protein>
<name>A0A7T4PLT5_9ACTN</name>
<sequence length="93" mass="10613">MPVLASTDLVVLKLLSLTEQHCDFGPLLRVSRPLREQVHWPTVVKRTRDSPYARGFLNLLTELQVLSHDAIGLPTNRTSRQRVSPIRRNNPYG</sequence>
<organism evidence="1 2">
    <name type="scientific">Streptomyces alfalfae</name>
    <dbReference type="NCBI Taxonomy" id="1642299"/>
    <lineage>
        <taxon>Bacteria</taxon>
        <taxon>Bacillati</taxon>
        <taxon>Actinomycetota</taxon>
        <taxon>Actinomycetes</taxon>
        <taxon>Kitasatosporales</taxon>
        <taxon>Streptomycetaceae</taxon>
        <taxon>Streptomyces</taxon>
    </lineage>
</organism>
<reference evidence="1 2" key="1">
    <citation type="submission" date="2020-12" db="EMBL/GenBank/DDBJ databases">
        <title>Identification and biosynthesis of polyene macrolides produced by Streptomyces alfalfae Men-myco-93-63.</title>
        <authorList>
            <person name="Liu D."/>
            <person name="Li Y."/>
            <person name="Liu L."/>
            <person name="Han X."/>
            <person name="Shen F."/>
        </authorList>
    </citation>
    <scope>NUCLEOTIDE SEQUENCE [LARGE SCALE GENOMIC DNA]</scope>
    <source>
        <strain evidence="1 2">Men-myco-93-63</strain>
    </source>
</reference>
<dbReference type="RefSeq" id="WP_198504143.1">
    <property type="nucleotide sequence ID" value="NZ_CP065959.1"/>
</dbReference>
<accession>A0A7T4PLT5</accession>
<gene>
    <name evidence="1" type="ORF">I8755_31310</name>
</gene>
<proteinExistence type="predicted"/>
<evidence type="ECO:0000313" key="2">
    <source>
        <dbReference type="Proteomes" id="UP000596130"/>
    </source>
</evidence>
<evidence type="ECO:0000313" key="1">
    <source>
        <dbReference type="EMBL" id="QQC92384.1"/>
    </source>
</evidence>
<dbReference type="AlphaFoldDB" id="A0A7T4PLT5"/>
<dbReference type="Proteomes" id="UP000596130">
    <property type="component" value="Chromosome"/>
</dbReference>